<dbReference type="SUPFAM" id="SSF51445">
    <property type="entry name" value="(Trans)glycosidases"/>
    <property type="match status" value="1"/>
</dbReference>
<feature type="domain" description="Glycosyl-hydrolase 97 C-terminal oligomerisation" evidence="6">
    <location>
        <begin position="555"/>
        <end position="641"/>
    </location>
</feature>
<dbReference type="RefSeq" id="WP_138235585.1">
    <property type="nucleotide sequence ID" value="NZ_CP185860.1"/>
</dbReference>
<evidence type="ECO:0000259" key="4">
    <source>
        <dbReference type="Pfam" id="PF10566"/>
    </source>
</evidence>
<evidence type="ECO:0000256" key="2">
    <source>
        <dbReference type="ARBA" id="ARBA00023295"/>
    </source>
</evidence>
<feature type="signal peptide" evidence="3">
    <location>
        <begin position="1"/>
        <end position="19"/>
    </location>
</feature>
<sequence length="650" mass="72094">MRKYLIPALMLAYILAITACEQKTDYKLQSPDGSLEVVFFLNDSGEARYAVRRNQVTILNNSALGIVLDERDLSSDLSLVSVSNPKLVHDEYELHHGKRRHNTYTAMEQVFQLQNSEQQKLEIAFRVSNDGVAFQYRLPGKSTEIASVTAENTSFGFAETTKAWLQPVAVAQTGFANTNPSYEEHYRMDIPVRDVEASAAGWVFPALFKTDGGWVLITEAGMDGHYHASRLQGEVDNGEFRIGYPMDAERFTNGALLAQSQLPFQSPWRIIVVGGLDTIVASTLGTDLAEPAIAAMEWVKPGTASWSWALLKDDSVNYDTQMRFIDYAADMGWPYVLVDADWDRKIGYEKIAELADYAAQKKVALLLWYNSSGSWNTTEYTPKSALLTREQRRAEFARLQQMGIAGIKVDFFAGDGVSMIDYYRQILADAADFELLVNFHGATLPRGLQRTFPNFMTAEAVHGFEMITFMQSSADKAAAHMAMLPFTRNVFDPMDFTPTVFSAIPNIERRTSNGFELALPVLFLSGIQHIAEVGEGMAQVPQFARDYLRDIPAIWDESRLLDGYPGEFAVIARRSGDSWYISGINASEQEKTLQLDLSFIGARLGSLIGDGSNARELVHSEIESGSSVSISMASCGGFALLFPADALAKN</sequence>
<dbReference type="InterPro" id="IPR013785">
    <property type="entry name" value="Aldolase_TIM"/>
</dbReference>
<keyword evidence="2" id="KW-0326">Glycosidase</keyword>
<dbReference type="InterPro" id="IPR014718">
    <property type="entry name" value="GH-type_carb-bd"/>
</dbReference>
<dbReference type="GO" id="GO:0016787">
    <property type="term" value="F:hydrolase activity"/>
    <property type="evidence" value="ECO:0007669"/>
    <property type="project" value="UniProtKB-KW"/>
</dbReference>
<feature type="chain" id="PRO_5045345722" evidence="3">
    <location>
        <begin position="20"/>
        <end position="650"/>
    </location>
</feature>
<dbReference type="PANTHER" id="PTHR35803">
    <property type="entry name" value="GLUCAN 1,4-ALPHA-GLUCOSIDASE SUSB-RELATED"/>
    <property type="match status" value="1"/>
</dbReference>
<keyword evidence="8" id="KW-1185">Reference proteome</keyword>
<evidence type="ECO:0000259" key="6">
    <source>
        <dbReference type="Pfam" id="PF14509"/>
    </source>
</evidence>
<reference evidence="7 8" key="1">
    <citation type="submission" date="2019-05" db="EMBL/GenBank/DDBJ databases">
        <title>Microbulbifer harenosus sp. nov., an alginate-degrading bacterium isolated from coastal sand.</title>
        <authorList>
            <person name="Huang H."/>
            <person name="Mo K."/>
            <person name="Bao S."/>
        </authorList>
    </citation>
    <scope>NUCLEOTIDE SEQUENCE [LARGE SCALE GENOMIC DNA]</scope>
    <source>
        <strain evidence="7 8">HB161719</strain>
    </source>
</reference>
<keyword evidence="3" id="KW-0732">Signal</keyword>
<feature type="domain" description="Glycosyl-hydrolase 97 N-terminal" evidence="5">
    <location>
        <begin position="28"/>
        <end position="291"/>
    </location>
</feature>
<dbReference type="Pfam" id="PF10566">
    <property type="entry name" value="Glyco_hydro_97"/>
    <property type="match status" value="1"/>
</dbReference>
<dbReference type="Pfam" id="PF14509">
    <property type="entry name" value="GH97_C"/>
    <property type="match status" value="1"/>
</dbReference>
<dbReference type="InterPro" id="IPR017853">
    <property type="entry name" value="GH"/>
</dbReference>
<evidence type="ECO:0000256" key="1">
    <source>
        <dbReference type="ARBA" id="ARBA00022801"/>
    </source>
</evidence>
<evidence type="ECO:0000313" key="7">
    <source>
        <dbReference type="EMBL" id="TLM77243.1"/>
    </source>
</evidence>
<proteinExistence type="predicted"/>
<dbReference type="Gene3D" id="2.70.98.10">
    <property type="match status" value="1"/>
</dbReference>
<feature type="domain" description="Glycosyl-hydrolase 97 catalytic" evidence="4">
    <location>
        <begin position="306"/>
        <end position="461"/>
    </location>
</feature>
<comment type="caution">
    <text evidence="7">The sequence shown here is derived from an EMBL/GenBank/DDBJ whole genome shotgun (WGS) entry which is preliminary data.</text>
</comment>
<dbReference type="Gene3D" id="3.20.20.70">
    <property type="entry name" value="Aldolase class I"/>
    <property type="match status" value="1"/>
</dbReference>
<dbReference type="Gene3D" id="2.60.40.1180">
    <property type="entry name" value="Golgi alpha-mannosidase II"/>
    <property type="match status" value="1"/>
</dbReference>
<dbReference type="PROSITE" id="PS51257">
    <property type="entry name" value="PROKAR_LIPOPROTEIN"/>
    <property type="match status" value="1"/>
</dbReference>
<accession>A0ABY2UI38</accession>
<dbReference type="InterPro" id="IPR013780">
    <property type="entry name" value="Glyco_hydro_b"/>
</dbReference>
<dbReference type="Pfam" id="PF14508">
    <property type="entry name" value="GH97_N"/>
    <property type="match status" value="1"/>
</dbReference>
<dbReference type="InterPro" id="IPR019563">
    <property type="entry name" value="GH97_catalytic"/>
</dbReference>
<dbReference type="EMBL" id="VANI01000010">
    <property type="protein sequence ID" value="TLM77243.1"/>
    <property type="molecule type" value="Genomic_DNA"/>
</dbReference>
<protein>
    <submittedName>
        <fullName evidence="7">Glycoside hydrolase family 97 protein</fullName>
    </submittedName>
</protein>
<evidence type="ECO:0000313" key="8">
    <source>
        <dbReference type="Proteomes" id="UP000306791"/>
    </source>
</evidence>
<gene>
    <name evidence="7" type="ORF">FDY93_09905</name>
</gene>
<evidence type="ECO:0000256" key="3">
    <source>
        <dbReference type="SAM" id="SignalP"/>
    </source>
</evidence>
<keyword evidence="1 7" id="KW-0378">Hydrolase</keyword>
<dbReference type="InterPro" id="IPR029483">
    <property type="entry name" value="GH97_C"/>
</dbReference>
<dbReference type="PANTHER" id="PTHR35803:SF2">
    <property type="entry name" value="RETAINING ALPHA-GALACTOSIDASE"/>
    <property type="match status" value="1"/>
</dbReference>
<dbReference type="Proteomes" id="UP000306791">
    <property type="component" value="Unassembled WGS sequence"/>
</dbReference>
<name>A0ABY2UI38_9GAMM</name>
<organism evidence="7 8">
    <name type="scientific">Microbulbifer harenosus</name>
    <dbReference type="NCBI Taxonomy" id="2576840"/>
    <lineage>
        <taxon>Bacteria</taxon>
        <taxon>Pseudomonadati</taxon>
        <taxon>Pseudomonadota</taxon>
        <taxon>Gammaproteobacteria</taxon>
        <taxon>Cellvibrionales</taxon>
        <taxon>Microbulbiferaceae</taxon>
        <taxon>Microbulbifer</taxon>
    </lineage>
</organism>
<dbReference type="InterPro" id="IPR052720">
    <property type="entry name" value="Glycosyl_hydrolase_97"/>
</dbReference>
<evidence type="ECO:0000259" key="5">
    <source>
        <dbReference type="Pfam" id="PF14508"/>
    </source>
</evidence>
<dbReference type="InterPro" id="IPR029486">
    <property type="entry name" value="GH97_N"/>
</dbReference>